<reference evidence="1" key="1">
    <citation type="submission" date="2024-02" db="EMBL/GenBank/DDBJ databases">
        <authorList>
            <consortium name="ELIXIR-Norway"/>
            <consortium name="Elixir Norway"/>
        </authorList>
    </citation>
    <scope>NUCLEOTIDE SEQUENCE</scope>
</reference>
<name>A0ABP0TJL2_9BRYO</name>
<gene>
    <name evidence="1" type="ORF">CSSPTR1EN2_LOCUS4062</name>
</gene>
<keyword evidence="2" id="KW-1185">Reference proteome</keyword>
<evidence type="ECO:0000313" key="1">
    <source>
        <dbReference type="EMBL" id="CAK9197614.1"/>
    </source>
</evidence>
<proteinExistence type="predicted"/>
<dbReference type="Proteomes" id="UP001497512">
    <property type="component" value="Chromosome 11"/>
</dbReference>
<accession>A0ABP0TJL2</accession>
<organism evidence="1 2">
    <name type="scientific">Sphagnum troendelagicum</name>
    <dbReference type="NCBI Taxonomy" id="128251"/>
    <lineage>
        <taxon>Eukaryota</taxon>
        <taxon>Viridiplantae</taxon>
        <taxon>Streptophyta</taxon>
        <taxon>Embryophyta</taxon>
        <taxon>Bryophyta</taxon>
        <taxon>Sphagnophytina</taxon>
        <taxon>Sphagnopsida</taxon>
        <taxon>Sphagnales</taxon>
        <taxon>Sphagnaceae</taxon>
        <taxon>Sphagnum</taxon>
    </lineage>
</organism>
<dbReference type="EMBL" id="OZ019903">
    <property type="protein sequence ID" value="CAK9197614.1"/>
    <property type="molecule type" value="Genomic_DNA"/>
</dbReference>
<sequence length="89" mass="9879">MGSSSNSSSYICQRENSRLQGRAGVETFVEGTAWCQHRGGSRRRRMGVFVPIRFPLSQRSSPSMLPSTSLSNVTLERNKLGEEFPAESL</sequence>
<evidence type="ECO:0000313" key="2">
    <source>
        <dbReference type="Proteomes" id="UP001497512"/>
    </source>
</evidence>
<protein>
    <submittedName>
        <fullName evidence="1">Uncharacterized protein</fullName>
    </submittedName>
</protein>